<reference evidence="1 2" key="1">
    <citation type="submission" date="2024-05" db="EMBL/GenBank/DDBJ databases">
        <authorList>
            <person name="Duchaud E."/>
        </authorList>
    </citation>
    <scope>NUCLEOTIDE SEQUENCE [LARGE SCALE GENOMIC DNA]</scope>
    <source>
        <strain evidence="1">Ena-SAMPLE-TAB-13-05-2024-13:56:06:370-140305</strain>
    </source>
</reference>
<protein>
    <submittedName>
        <fullName evidence="1">Glyoxalase</fullName>
    </submittedName>
</protein>
<dbReference type="Gene3D" id="3.10.180.10">
    <property type="entry name" value="2,3-Dihydroxybiphenyl 1,2-Dioxygenase, domain 1"/>
    <property type="match status" value="1"/>
</dbReference>
<dbReference type="InterPro" id="IPR029068">
    <property type="entry name" value="Glyas_Bleomycin-R_OHBP_Dase"/>
</dbReference>
<proteinExistence type="predicted"/>
<evidence type="ECO:0000313" key="1">
    <source>
        <dbReference type="EMBL" id="CAL2105592.1"/>
    </source>
</evidence>
<name>A0ABP1F5Y9_9FLAO</name>
<sequence length="225" mass="26276">MKIKKLKIHTQNFTAQIDFYTNVLNIPIAYKTETEVCFKIGNTDFILEKHYQSYPYHFAITIPANKEKEALTWLKERVSILTFEQQEIQDFKNWKAKAMYFYDKDKNIVEFIARKNLNNDSDQPFQSDSLVEISEIGLPVTTIQETYQTLSETVPLAIYDGNFERFCAIGDENGLFICIDKNAKDWFPTNDKAYSAPFEIDFTESNNQYHLSFTNGQVHISELKL</sequence>
<accession>A0ABP1F5Y9</accession>
<organism evidence="1 2">
    <name type="scientific">Tenacibaculum vairaonense</name>
    <dbReference type="NCBI Taxonomy" id="3137860"/>
    <lineage>
        <taxon>Bacteria</taxon>
        <taxon>Pseudomonadati</taxon>
        <taxon>Bacteroidota</taxon>
        <taxon>Flavobacteriia</taxon>
        <taxon>Flavobacteriales</taxon>
        <taxon>Flavobacteriaceae</taxon>
        <taxon>Tenacibaculum</taxon>
    </lineage>
</organism>
<keyword evidence="2" id="KW-1185">Reference proteome</keyword>
<dbReference type="EMBL" id="CAXJRC010000008">
    <property type="protein sequence ID" value="CAL2105592.1"/>
    <property type="molecule type" value="Genomic_DNA"/>
</dbReference>
<evidence type="ECO:0000313" key="2">
    <source>
        <dbReference type="Proteomes" id="UP001497602"/>
    </source>
</evidence>
<dbReference type="RefSeq" id="WP_348737404.1">
    <property type="nucleotide sequence ID" value="NZ_CAXJRC010000008.1"/>
</dbReference>
<dbReference type="SUPFAM" id="SSF54593">
    <property type="entry name" value="Glyoxalase/Bleomycin resistance protein/Dihydroxybiphenyl dioxygenase"/>
    <property type="match status" value="1"/>
</dbReference>
<comment type="caution">
    <text evidence="1">The sequence shown here is derived from an EMBL/GenBank/DDBJ whole genome shotgun (WGS) entry which is preliminary data.</text>
</comment>
<gene>
    <name evidence="1" type="ORF">T190115A13A_170015</name>
</gene>
<dbReference type="Proteomes" id="UP001497602">
    <property type="component" value="Unassembled WGS sequence"/>
</dbReference>